<dbReference type="RefSeq" id="WP_232135261.1">
    <property type="nucleotide sequence ID" value="NZ_CP089507.1"/>
</dbReference>
<evidence type="ECO:0000256" key="2">
    <source>
        <dbReference type="ARBA" id="ARBA00022643"/>
    </source>
</evidence>
<evidence type="ECO:0000313" key="4">
    <source>
        <dbReference type="EMBL" id="MCD9096539.1"/>
    </source>
</evidence>
<dbReference type="Gene3D" id="3.40.50.360">
    <property type="match status" value="1"/>
</dbReference>
<dbReference type="InterPro" id="IPR006311">
    <property type="entry name" value="TAT_signal"/>
</dbReference>
<dbReference type="InterPro" id="IPR029039">
    <property type="entry name" value="Flavoprotein-like_sf"/>
</dbReference>
<dbReference type="SUPFAM" id="SSF52218">
    <property type="entry name" value="Flavoproteins"/>
    <property type="match status" value="1"/>
</dbReference>
<accession>A0ABS8UBV8</accession>
<proteinExistence type="predicted"/>
<keyword evidence="5" id="KW-1185">Reference proteome</keyword>
<dbReference type="PANTHER" id="PTHR39201:SF1">
    <property type="entry name" value="FLAVODOXIN-LIKE DOMAIN-CONTAINING PROTEIN"/>
    <property type="match status" value="1"/>
</dbReference>
<comment type="caution">
    <text evidence="4">The sequence shown here is derived from an EMBL/GenBank/DDBJ whole genome shotgun (WGS) entry which is preliminary data.</text>
</comment>
<dbReference type="PROSITE" id="PS51318">
    <property type="entry name" value="TAT"/>
    <property type="match status" value="1"/>
</dbReference>
<feature type="domain" description="Flavodoxin-like" evidence="3">
    <location>
        <begin position="49"/>
        <end position="204"/>
    </location>
</feature>
<keyword evidence="2" id="KW-0288">FMN</keyword>
<sequence>MSRPQATGIDRRRFLGVAAGATVAVGLAGFGFLHGVPAARAQARGVGRALTVFYSRTGHTRSVAEAIHRRVGGDLVRVDTATPYPEDYDATVAQARRERDSGAWPQLATRVESIRDYDIVFLGTPIWGDHLNPPMKRFLSDHAAALSGTALAPFATYIVSRMGQVRGNILDIAPGVRLRDGLAIRGEDAARPDRDVDVWLGRLGLPLRQIER</sequence>
<reference evidence="4" key="1">
    <citation type="submission" date="2021-12" db="EMBL/GenBank/DDBJ databases">
        <authorList>
            <person name="Ulrich A."/>
        </authorList>
    </citation>
    <scope>NUCLEOTIDE SEQUENCE</scope>
    <source>
        <strain evidence="4">A1P009</strain>
    </source>
</reference>
<dbReference type="InterPro" id="IPR008254">
    <property type="entry name" value="Flavodoxin/NO_synth"/>
</dbReference>
<evidence type="ECO:0000256" key="1">
    <source>
        <dbReference type="ARBA" id="ARBA00022630"/>
    </source>
</evidence>
<name>A0ABS8UBV8_9GAMM</name>
<organism evidence="4 5">
    <name type="scientific">Luteimonas fraxinea</name>
    <dbReference type="NCBI Taxonomy" id="2901869"/>
    <lineage>
        <taxon>Bacteria</taxon>
        <taxon>Pseudomonadati</taxon>
        <taxon>Pseudomonadota</taxon>
        <taxon>Gammaproteobacteria</taxon>
        <taxon>Lysobacterales</taxon>
        <taxon>Lysobacteraceae</taxon>
        <taxon>Luteimonas</taxon>
    </lineage>
</organism>
<dbReference type="Pfam" id="PF12682">
    <property type="entry name" value="Flavodoxin_4"/>
    <property type="match status" value="1"/>
</dbReference>
<reference evidence="4" key="2">
    <citation type="journal article" date="2022" name="Syst. Appl. Microbiol.">
        <title>Physiological and genomic characterisation of Luteimonas fraxinea sp. nov., a bacterial species associated with trees tolerant to ash dieback.</title>
        <authorList>
            <person name="Ulrich K."/>
            <person name="Becker R."/>
            <person name="Behrendt U."/>
            <person name="Kube M."/>
            <person name="Schneck V."/>
            <person name="Ulrich A."/>
        </authorList>
    </citation>
    <scope>NUCLEOTIDE SEQUENCE</scope>
    <source>
        <strain evidence="4">A1P009</strain>
    </source>
</reference>
<evidence type="ECO:0000313" key="5">
    <source>
        <dbReference type="Proteomes" id="UP001430360"/>
    </source>
</evidence>
<gene>
    <name evidence="4" type="ORF">LTT95_06245</name>
</gene>
<evidence type="ECO:0000259" key="3">
    <source>
        <dbReference type="PROSITE" id="PS50902"/>
    </source>
</evidence>
<dbReference type="PANTHER" id="PTHR39201">
    <property type="entry name" value="EXPORTED PROTEIN-RELATED"/>
    <property type="match status" value="1"/>
</dbReference>
<dbReference type="PROSITE" id="PS50902">
    <property type="entry name" value="FLAVODOXIN_LIKE"/>
    <property type="match status" value="1"/>
</dbReference>
<keyword evidence="1" id="KW-0285">Flavoprotein</keyword>
<dbReference type="EMBL" id="JAJQKU010000002">
    <property type="protein sequence ID" value="MCD9096539.1"/>
    <property type="molecule type" value="Genomic_DNA"/>
</dbReference>
<dbReference type="Proteomes" id="UP001430360">
    <property type="component" value="Unassembled WGS sequence"/>
</dbReference>
<protein>
    <submittedName>
        <fullName evidence="4">Flavodoxin</fullName>
    </submittedName>
</protein>